<dbReference type="Pfam" id="PF13393">
    <property type="entry name" value="tRNA-synt_His"/>
    <property type="match status" value="1"/>
</dbReference>
<organism evidence="5 6">
    <name type="scientific">Solirubrobacter deserti</name>
    <dbReference type="NCBI Taxonomy" id="2282478"/>
    <lineage>
        <taxon>Bacteria</taxon>
        <taxon>Bacillati</taxon>
        <taxon>Actinomycetota</taxon>
        <taxon>Thermoleophilia</taxon>
        <taxon>Solirubrobacterales</taxon>
        <taxon>Solirubrobacteraceae</taxon>
        <taxon>Solirubrobacter</taxon>
    </lineage>
</organism>
<comment type="catalytic activity">
    <reaction evidence="2">
        <text>tRNA(His) + L-histidine + ATP = L-histidyl-tRNA(His) + AMP + diphosphate + H(+)</text>
        <dbReference type="Rhea" id="RHEA:17313"/>
        <dbReference type="Rhea" id="RHEA-COMP:9665"/>
        <dbReference type="Rhea" id="RHEA-COMP:9689"/>
        <dbReference type="ChEBI" id="CHEBI:15378"/>
        <dbReference type="ChEBI" id="CHEBI:30616"/>
        <dbReference type="ChEBI" id="CHEBI:33019"/>
        <dbReference type="ChEBI" id="CHEBI:57595"/>
        <dbReference type="ChEBI" id="CHEBI:78442"/>
        <dbReference type="ChEBI" id="CHEBI:78527"/>
        <dbReference type="ChEBI" id="CHEBI:456215"/>
        <dbReference type="EC" id="6.1.1.21"/>
    </reaction>
</comment>
<keyword evidence="2" id="KW-0648">Protein biosynthesis</keyword>
<dbReference type="EC" id="6.1.1.21" evidence="2"/>
<dbReference type="PANTHER" id="PTHR43707:SF1">
    <property type="entry name" value="HISTIDINE--TRNA LIGASE, MITOCHONDRIAL-RELATED"/>
    <property type="match status" value="1"/>
</dbReference>
<evidence type="ECO:0000313" key="5">
    <source>
        <dbReference type="EMBL" id="MDA0138107.1"/>
    </source>
</evidence>
<dbReference type="NCBIfam" id="TIGR00442">
    <property type="entry name" value="hisS"/>
    <property type="match status" value="1"/>
</dbReference>
<keyword evidence="2" id="KW-0067">ATP-binding</keyword>
<dbReference type="SUPFAM" id="SSF52954">
    <property type="entry name" value="Class II aaRS ABD-related"/>
    <property type="match status" value="1"/>
</dbReference>
<dbReference type="HAMAP" id="MF_00127">
    <property type="entry name" value="His_tRNA_synth"/>
    <property type="match status" value="1"/>
</dbReference>
<gene>
    <name evidence="2 5" type="primary">hisS</name>
    <name evidence="5" type="ORF">OJ962_11410</name>
</gene>
<dbReference type="PANTHER" id="PTHR43707">
    <property type="entry name" value="HISTIDYL-TRNA SYNTHETASE"/>
    <property type="match status" value="1"/>
</dbReference>
<dbReference type="GO" id="GO:0004821">
    <property type="term" value="F:histidine-tRNA ligase activity"/>
    <property type="evidence" value="ECO:0007669"/>
    <property type="project" value="UniProtKB-EC"/>
</dbReference>
<evidence type="ECO:0000259" key="4">
    <source>
        <dbReference type="PROSITE" id="PS50862"/>
    </source>
</evidence>
<dbReference type="RefSeq" id="WP_202954185.1">
    <property type="nucleotide sequence ID" value="NZ_JAPCID010000013.1"/>
</dbReference>
<feature type="domain" description="Aminoacyl-transfer RNA synthetases class-II family profile" evidence="4">
    <location>
        <begin position="1"/>
        <end position="334"/>
    </location>
</feature>
<dbReference type="InterPro" id="IPR006195">
    <property type="entry name" value="aa-tRNA-synth_II"/>
</dbReference>
<name>A0ABT4RHX0_9ACTN</name>
<keyword evidence="2 5" id="KW-0436">Ligase</keyword>
<evidence type="ECO:0000256" key="3">
    <source>
        <dbReference type="SAM" id="MobiDB-lite"/>
    </source>
</evidence>
<dbReference type="InterPro" id="IPR004516">
    <property type="entry name" value="HisRS/HisZ"/>
</dbReference>
<proteinExistence type="inferred from homology"/>
<dbReference type="InterPro" id="IPR015807">
    <property type="entry name" value="His-tRNA-ligase"/>
</dbReference>
<dbReference type="PROSITE" id="PS50862">
    <property type="entry name" value="AA_TRNA_LIGASE_II"/>
    <property type="match status" value="1"/>
</dbReference>
<dbReference type="CDD" id="cd00773">
    <property type="entry name" value="HisRS-like_core"/>
    <property type="match status" value="1"/>
</dbReference>
<dbReference type="Proteomes" id="UP001147700">
    <property type="component" value="Unassembled WGS sequence"/>
</dbReference>
<feature type="region of interest" description="Disordered" evidence="3">
    <location>
        <begin position="1"/>
        <end position="21"/>
    </location>
</feature>
<dbReference type="InterPro" id="IPR041715">
    <property type="entry name" value="HisRS-like_core"/>
</dbReference>
<evidence type="ECO:0000313" key="6">
    <source>
        <dbReference type="Proteomes" id="UP001147700"/>
    </source>
</evidence>
<dbReference type="EMBL" id="JAPCID010000013">
    <property type="protein sequence ID" value="MDA0138107.1"/>
    <property type="molecule type" value="Genomic_DNA"/>
</dbReference>
<dbReference type="PIRSF" id="PIRSF001549">
    <property type="entry name" value="His-tRNA_synth"/>
    <property type="match status" value="1"/>
</dbReference>
<keyword evidence="2" id="KW-0547">Nucleotide-binding</keyword>
<comment type="subcellular location">
    <subcellularLocation>
        <location evidence="2">Cytoplasm</location>
    </subcellularLocation>
</comment>
<dbReference type="SUPFAM" id="SSF55681">
    <property type="entry name" value="Class II aaRS and biotin synthetases"/>
    <property type="match status" value="1"/>
</dbReference>
<comment type="similarity">
    <text evidence="1 2">Belongs to the class-II aminoacyl-tRNA synthetase family.</text>
</comment>
<dbReference type="InterPro" id="IPR045864">
    <property type="entry name" value="aa-tRNA-synth_II/BPL/LPL"/>
</dbReference>
<keyword evidence="2" id="KW-0030">Aminoacyl-tRNA synthetase</keyword>
<protein>
    <recommendedName>
        <fullName evidence="2">Histidine--tRNA ligase</fullName>
        <ecNumber evidence="2">6.1.1.21</ecNumber>
    </recommendedName>
    <alternativeName>
        <fullName evidence="2">Histidyl-tRNA synthetase</fullName>
        <shortName evidence="2">HisRS</shortName>
    </alternativeName>
</protein>
<dbReference type="Gene3D" id="3.40.50.800">
    <property type="entry name" value="Anticodon-binding domain"/>
    <property type="match status" value="1"/>
</dbReference>
<reference evidence="5" key="1">
    <citation type="submission" date="2022-10" db="EMBL/GenBank/DDBJ databases">
        <title>The WGS of Solirubrobacter sp. CPCC 204708.</title>
        <authorList>
            <person name="Jiang Z."/>
        </authorList>
    </citation>
    <scope>NUCLEOTIDE SEQUENCE</scope>
    <source>
        <strain evidence="5">CPCC 204708</strain>
    </source>
</reference>
<keyword evidence="2" id="KW-0963">Cytoplasm</keyword>
<evidence type="ECO:0000256" key="1">
    <source>
        <dbReference type="ARBA" id="ARBA00008226"/>
    </source>
</evidence>
<comment type="subunit">
    <text evidence="2">Homodimer.</text>
</comment>
<comment type="caution">
    <text evidence="5">The sequence shown here is derived from an EMBL/GenBank/DDBJ whole genome shotgun (WGS) entry which is preliminary data.</text>
</comment>
<sequence length="412" mass="45698">MSRFQTPPGTSDVLPEKAAERDRLEQTAKKILEKAGYGRIETPTFEFTELFARGVGEATDVVQKEMFNLEADSGTSYTLRPEGTAPVMRAYMEHGMHKLPQPVKLWYLSSYFRNETPQAHRYRQFSQLGIEAIGSPDPAVDAEVILLLAEILEAIGVRDVTLLLASLGQPESRAEYREELVAYLRAHEDQLSREVVDRIDLNPLRAFDSKDPRTREVMAKAPRLIDRLPQEDLDHFAEVQDLLQAAHLAYTVDTTLVRGLDYYTRTLFEFQSGQLGATQNALGGGGRYDGLAQALGGPPTPGIGWAAGVERMLSASTQPPPVEAPVDLFVAYHPEHKVAAFKLASDARRAGHSARLELAGRSVKGQLKQASRVRPRYVAIFTDEGVELRDRDGGEDKLVAPETVMHHIRGTL</sequence>
<dbReference type="InterPro" id="IPR036621">
    <property type="entry name" value="Anticodon-bd_dom_sf"/>
</dbReference>
<dbReference type="Gene3D" id="3.30.930.10">
    <property type="entry name" value="Bira Bifunctional Protein, Domain 2"/>
    <property type="match status" value="1"/>
</dbReference>
<accession>A0ABT4RHX0</accession>
<evidence type="ECO:0000256" key="2">
    <source>
        <dbReference type="HAMAP-Rule" id="MF_00127"/>
    </source>
</evidence>
<keyword evidence="6" id="KW-1185">Reference proteome</keyword>